<comment type="similarity">
    <text evidence="8">Belongs to the PpiD chaperone family.</text>
</comment>
<sequence length="707" mass="78588">MAILSKIRERSMFLIIIIGLALFAFVLDPSTLGDFFNSSKVNEVGEVNGEAISTQEFAKELEQYKQQTGGRVSEMQAAKNVWDNIVRKKIYKNQLNEAGITVGEQDVWNEVINSPSVQNNPQFLNEAGLFDEGKFKTFLADTKANNEQMWAAWSGYMNQVKNNAETNTYNKLVTAGLGASLKEGETEYLIENTKLSGKFVYIPYSSISDSLVKIKKSEIASYIKDNKSQFKVEAARDLSYVKFNILATPEDEAVIKQNVASLIEDSLDRNNDKRLGLKNATEYKEFLEENNSDINLDLGYKFNASVNQTVAKDIFAGKEGDVFGPYKDQGYFKISKITEVTKMPDSVKASHILIPFVGSQAAPQDVTRTKEEAKILADSLLTVVKRRKSKFADLAKEFSSDKVSGEKGGDLDWFNYNRMTPAFRDFSFTNKKGSLGVVETPFGYHVVSVDDTKNNQTVLKLATYGKQIVPSEATENAVFQEAEQFALAISKTDDYATLAKDKNYSLRSAVGLQVLDENVPGLGNQRQIVSWAFSGDSEVGSFKRFDLEGSYVVAVVTAETEKGLMPVEKAINRVRPILTNKKKAALISEKLNGSSLEEIAKANNTTVRTATNVDLKNSSLSGVGVEPKVVGAMYGAKENQLYKGIEGNRGVFSFELNKRELPTALPNYEANRKKIAESRKRLTFKIYEAIKKASDIEDNRANMYVSN</sequence>
<keyword evidence="14" id="KW-1185">Reference proteome</keyword>
<dbReference type="InterPro" id="IPR052029">
    <property type="entry name" value="PpiD_chaperone"/>
</dbReference>
<evidence type="ECO:0000256" key="8">
    <source>
        <dbReference type="ARBA" id="ARBA00038408"/>
    </source>
</evidence>
<organism evidence="13 14">
    <name type="scientific">Polaribacter marinaquae</name>
    <dbReference type="NCBI Taxonomy" id="1642819"/>
    <lineage>
        <taxon>Bacteria</taxon>
        <taxon>Pseudomonadati</taxon>
        <taxon>Bacteroidota</taxon>
        <taxon>Flavobacteriia</taxon>
        <taxon>Flavobacteriales</taxon>
        <taxon>Flavobacteriaceae</taxon>
    </lineage>
</organism>
<keyword evidence="11 13" id="KW-0413">Isomerase</keyword>
<evidence type="ECO:0000256" key="4">
    <source>
        <dbReference type="ARBA" id="ARBA00022692"/>
    </source>
</evidence>
<gene>
    <name evidence="13" type="ORF">WG950_12005</name>
</gene>
<evidence type="ECO:0000256" key="7">
    <source>
        <dbReference type="ARBA" id="ARBA00023186"/>
    </source>
</evidence>
<dbReference type="InterPro" id="IPR046357">
    <property type="entry name" value="PPIase_dom_sf"/>
</dbReference>
<dbReference type="SUPFAM" id="SSF54534">
    <property type="entry name" value="FKBP-like"/>
    <property type="match status" value="1"/>
</dbReference>
<dbReference type="Pfam" id="PF13616">
    <property type="entry name" value="Rotamase_3"/>
    <property type="match status" value="1"/>
</dbReference>
<dbReference type="PROSITE" id="PS50198">
    <property type="entry name" value="PPIC_PPIASE_2"/>
    <property type="match status" value="1"/>
</dbReference>
<dbReference type="RefSeq" id="WP_340932659.1">
    <property type="nucleotide sequence ID" value="NZ_CP150496.1"/>
</dbReference>
<dbReference type="Gene3D" id="3.10.50.40">
    <property type="match status" value="1"/>
</dbReference>
<feature type="domain" description="PpiC" evidence="12">
    <location>
        <begin position="344"/>
        <end position="451"/>
    </location>
</feature>
<evidence type="ECO:0000256" key="9">
    <source>
        <dbReference type="ARBA" id="ARBA00040743"/>
    </source>
</evidence>
<dbReference type="SUPFAM" id="SSF109998">
    <property type="entry name" value="Triger factor/SurA peptide-binding domain-like"/>
    <property type="match status" value="1"/>
</dbReference>
<dbReference type="InterPro" id="IPR027304">
    <property type="entry name" value="Trigger_fact/SurA_dom_sf"/>
</dbReference>
<dbReference type="PANTHER" id="PTHR47529:SF1">
    <property type="entry name" value="PERIPLASMIC CHAPERONE PPID"/>
    <property type="match status" value="1"/>
</dbReference>
<keyword evidence="2" id="KW-1003">Cell membrane</keyword>
<protein>
    <recommendedName>
        <fullName evidence="9">Periplasmic chaperone PpiD</fullName>
    </recommendedName>
    <alternativeName>
        <fullName evidence="10">Periplasmic folding chaperone</fullName>
    </alternativeName>
</protein>
<evidence type="ECO:0000256" key="11">
    <source>
        <dbReference type="PROSITE-ProRule" id="PRU00278"/>
    </source>
</evidence>
<proteinExistence type="inferred from homology"/>
<evidence type="ECO:0000313" key="14">
    <source>
        <dbReference type="Proteomes" id="UP001491088"/>
    </source>
</evidence>
<dbReference type="EMBL" id="CP150496">
    <property type="protein sequence ID" value="WYW55250.1"/>
    <property type="molecule type" value="Genomic_DNA"/>
</dbReference>
<evidence type="ECO:0000256" key="10">
    <source>
        <dbReference type="ARBA" id="ARBA00042775"/>
    </source>
</evidence>
<keyword evidence="11" id="KW-0697">Rotamase</keyword>
<keyword evidence="3" id="KW-0997">Cell inner membrane</keyword>
<dbReference type="Pfam" id="PF13623">
    <property type="entry name" value="SurA_N_2"/>
    <property type="match status" value="1"/>
</dbReference>
<evidence type="ECO:0000256" key="6">
    <source>
        <dbReference type="ARBA" id="ARBA00023136"/>
    </source>
</evidence>
<evidence type="ECO:0000256" key="3">
    <source>
        <dbReference type="ARBA" id="ARBA00022519"/>
    </source>
</evidence>
<accession>A0ABZ2TQF7</accession>
<dbReference type="GO" id="GO:0003755">
    <property type="term" value="F:peptidyl-prolyl cis-trans isomerase activity"/>
    <property type="evidence" value="ECO:0007669"/>
    <property type="project" value="UniProtKB-EC"/>
</dbReference>
<evidence type="ECO:0000256" key="1">
    <source>
        <dbReference type="ARBA" id="ARBA00004382"/>
    </source>
</evidence>
<evidence type="ECO:0000259" key="12">
    <source>
        <dbReference type="PROSITE" id="PS50198"/>
    </source>
</evidence>
<name>A0ABZ2TQF7_9FLAO</name>
<keyword evidence="6" id="KW-0472">Membrane</keyword>
<comment type="subcellular location">
    <subcellularLocation>
        <location evidence="1">Cell inner membrane</location>
        <topology evidence="1">Single-pass type II membrane protein</topology>
        <orientation evidence="1">Periplasmic side</orientation>
    </subcellularLocation>
</comment>
<evidence type="ECO:0000313" key="13">
    <source>
        <dbReference type="EMBL" id="WYW55250.1"/>
    </source>
</evidence>
<keyword evidence="7" id="KW-0143">Chaperone</keyword>
<keyword evidence="5" id="KW-1133">Transmembrane helix</keyword>
<dbReference type="Proteomes" id="UP001491088">
    <property type="component" value="Chromosome"/>
</dbReference>
<evidence type="ECO:0000256" key="2">
    <source>
        <dbReference type="ARBA" id="ARBA00022475"/>
    </source>
</evidence>
<evidence type="ECO:0000256" key="5">
    <source>
        <dbReference type="ARBA" id="ARBA00022989"/>
    </source>
</evidence>
<reference evidence="13 14" key="1">
    <citation type="submission" date="2024-03" db="EMBL/GenBank/DDBJ databases">
        <authorList>
            <person name="Cao K."/>
        </authorList>
    </citation>
    <scope>NUCLEOTIDE SEQUENCE [LARGE SCALE GENOMIC DNA]</scope>
    <source>
        <strain evidence="13 14">MCCC 1K00696</strain>
    </source>
</reference>
<dbReference type="InterPro" id="IPR000297">
    <property type="entry name" value="PPIase_PpiC"/>
</dbReference>
<dbReference type="PANTHER" id="PTHR47529">
    <property type="entry name" value="PEPTIDYL-PROLYL CIS-TRANS ISOMERASE D"/>
    <property type="match status" value="1"/>
</dbReference>
<keyword evidence="4" id="KW-0812">Transmembrane</keyword>